<keyword evidence="3" id="KW-0413">Isomerase</keyword>
<dbReference type="Gene3D" id="2.40.100.10">
    <property type="entry name" value="Cyclophilin-like"/>
    <property type="match status" value="1"/>
</dbReference>
<organism evidence="5 6">
    <name type="scientific">Sphaerosporella brunnea</name>
    <dbReference type="NCBI Taxonomy" id="1250544"/>
    <lineage>
        <taxon>Eukaryota</taxon>
        <taxon>Fungi</taxon>
        <taxon>Dikarya</taxon>
        <taxon>Ascomycota</taxon>
        <taxon>Pezizomycotina</taxon>
        <taxon>Pezizomycetes</taxon>
        <taxon>Pezizales</taxon>
        <taxon>Pyronemataceae</taxon>
        <taxon>Sphaerosporella</taxon>
    </lineage>
</organism>
<accession>A0A5J5EM60</accession>
<evidence type="ECO:0000256" key="2">
    <source>
        <dbReference type="ARBA" id="ARBA00023110"/>
    </source>
</evidence>
<gene>
    <name evidence="5" type="ORF">FN846DRAFT_910879</name>
</gene>
<dbReference type="AlphaFoldDB" id="A0A5J5EM60"/>
<dbReference type="EMBL" id="VXIS01000220">
    <property type="protein sequence ID" value="KAA8896244.1"/>
    <property type="molecule type" value="Genomic_DNA"/>
</dbReference>
<dbReference type="PANTHER" id="PTHR11071">
    <property type="entry name" value="PEPTIDYL-PROLYL CIS-TRANS ISOMERASE"/>
    <property type="match status" value="1"/>
</dbReference>
<reference evidence="5 6" key="1">
    <citation type="submission" date="2019-09" db="EMBL/GenBank/DDBJ databases">
        <title>Draft genome of the ectomycorrhizal ascomycete Sphaerosporella brunnea.</title>
        <authorList>
            <consortium name="DOE Joint Genome Institute"/>
            <person name="Benucci G.M."/>
            <person name="Marozzi G."/>
            <person name="Antonielli L."/>
            <person name="Sanchez S."/>
            <person name="Marco P."/>
            <person name="Wang X."/>
            <person name="Falini L.B."/>
            <person name="Barry K."/>
            <person name="Haridas S."/>
            <person name="Lipzen A."/>
            <person name="Labutti K."/>
            <person name="Grigoriev I.V."/>
            <person name="Murat C."/>
            <person name="Martin F."/>
            <person name="Albertini E."/>
            <person name="Donnini D."/>
            <person name="Bonito G."/>
        </authorList>
    </citation>
    <scope>NUCLEOTIDE SEQUENCE [LARGE SCALE GENOMIC DNA]</scope>
    <source>
        <strain evidence="5 6">Sb_GMNB300</strain>
    </source>
</reference>
<feature type="compositionally biased region" description="Pro residues" evidence="4">
    <location>
        <begin position="117"/>
        <end position="127"/>
    </location>
</feature>
<evidence type="ECO:0000256" key="3">
    <source>
        <dbReference type="ARBA" id="ARBA00023235"/>
    </source>
</evidence>
<feature type="region of interest" description="Disordered" evidence="4">
    <location>
        <begin position="163"/>
        <end position="198"/>
    </location>
</feature>
<feature type="region of interest" description="Disordered" evidence="4">
    <location>
        <begin position="56"/>
        <end position="143"/>
    </location>
</feature>
<protein>
    <recommendedName>
        <fullName evidence="1">peptidylprolyl isomerase</fullName>
        <ecNumber evidence="1">5.2.1.8</ecNumber>
    </recommendedName>
</protein>
<feature type="compositionally biased region" description="Basic and acidic residues" evidence="4">
    <location>
        <begin position="58"/>
        <end position="68"/>
    </location>
</feature>
<dbReference type="Proteomes" id="UP000326924">
    <property type="component" value="Unassembled WGS sequence"/>
</dbReference>
<feature type="compositionally biased region" description="Low complexity" evidence="4">
    <location>
        <begin position="182"/>
        <end position="198"/>
    </location>
</feature>
<dbReference type="GO" id="GO:0003755">
    <property type="term" value="F:peptidyl-prolyl cis-trans isomerase activity"/>
    <property type="evidence" value="ECO:0007669"/>
    <property type="project" value="UniProtKB-KW"/>
</dbReference>
<sequence length="198" mass="21589">MKLASMFAIRAPELDLLGPYPPAAHQDELRSLTHAFTANTSSLQTGRRWQVHLRQQVRGRELRQEHDQLTSPPGPPPPPPPQALSLLPRGGAGGRSIYGNRSEDEDFVKRHDQLTSPPGPPPPPPPQALSLLPRGGAGGRSIYGNRFGDENFIKHDQPYLLSTANAGRRHRPPPSLQRSNCLSTTHPSLIISSPSSLP</sequence>
<feature type="compositionally biased region" description="Pro residues" evidence="4">
    <location>
        <begin position="72"/>
        <end position="82"/>
    </location>
</feature>
<dbReference type="InterPro" id="IPR029000">
    <property type="entry name" value="Cyclophilin-like_dom_sf"/>
</dbReference>
<dbReference type="GO" id="GO:0005737">
    <property type="term" value="C:cytoplasm"/>
    <property type="evidence" value="ECO:0007669"/>
    <property type="project" value="TreeGrafter"/>
</dbReference>
<dbReference type="GO" id="GO:0006457">
    <property type="term" value="P:protein folding"/>
    <property type="evidence" value="ECO:0007669"/>
    <property type="project" value="TreeGrafter"/>
</dbReference>
<dbReference type="GO" id="GO:0016018">
    <property type="term" value="F:cyclosporin A binding"/>
    <property type="evidence" value="ECO:0007669"/>
    <property type="project" value="TreeGrafter"/>
</dbReference>
<evidence type="ECO:0000313" key="5">
    <source>
        <dbReference type="EMBL" id="KAA8896244.1"/>
    </source>
</evidence>
<dbReference type="EC" id="5.2.1.8" evidence="1"/>
<name>A0A5J5EM60_9PEZI</name>
<comment type="caution">
    <text evidence="5">The sequence shown here is derived from an EMBL/GenBank/DDBJ whole genome shotgun (WGS) entry which is preliminary data.</text>
</comment>
<evidence type="ECO:0000256" key="1">
    <source>
        <dbReference type="ARBA" id="ARBA00013194"/>
    </source>
</evidence>
<keyword evidence="6" id="KW-1185">Reference proteome</keyword>
<dbReference type="InParanoid" id="A0A5J5EM60"/>
<keyword evidence="2" id="KW-0697">Rotamase</keyword>
<evidence type="ECO:0000313" key="6">
    <source>
        <dbReference type="Proteomes" id="UP000326924"/>
    </source>
</evidence>
<dbReference type="PANTHER" id="PTHR11071:SF561">
    <property type="entry name" value="PEPTIDYL-PROLYL CIS-TRANS ISOMERASE D-RELATED"/>
    <property type="match status" value="1"/>
</dbReference>
<proteinExistence type="predicted"/>
<evidence type="ECO:0000256" key="4">
    <source>
        <dbReference type="SAM" id="MobiDB-lite"/>
    </source>
</evidence>